<comment type="caution">
    <text evidence="3">The sequence shown here is derived from an EMBL/GenBank/DDBJ whole genome shotgun (WGS) entry which is preliminary data.</text>
</comment>
<dbReference type="EMBL" id="MHLI01000016">
    <property type="protein sequence ID" value="OGZ05020.1"/>
    <property type="molecule type" value="Genomic_DNA"/>
</dbReference>
<evidence type="ECO:0000256" key="2">
    <source>
        <dbReference type="SAM" id="Phobius"/>
    </source>
</evidence>
<name>A0A1G2CWE6_9BACT</name>
<dbReference type="AlphaFoldDB" id="A0A1G2CWE6"/>
<keyword evidence="2" id="KW-0472">Membrane</keyword>
<sequence length="110" mass="12573">MVESLLTQFEEYDRKIFWTLLVLTGLVMVAYLYFLSVSVYAVIGRRTAERDLDKLSAKISVLESQYVSLDKRISLDMAHAQGFMDIAVPRYISRGAARDTFTLRNGNDAR</sequence>
<evidence type="ECO:0000313" key="3">
    <source>
        <dbReference type="EMBL" id="OGZ05020.1"/>
    </source>
</evidence>
<keyword evidence="1" id="KW-0175">Coiled coil</keyword>
<dbReference type="Proteomes" id="UP000177122">
    <property type="component" value="Unassembled WGS sequence"/>
</dbReference>
<keyword evidence="2" id="KW-0812">Transmembrane</keyword>
<evidence type="ECO:0000313" key="4">
    <source>
        <dbReference type="Proteomes" id="UP000177122"/>
    </source>
</evidence>
<keyword evidence="2" id="KW-1133">Transmembrane helix</keyword>
<reference evidence="3 4" key="1">
    <citation type="journal article" date="2016" name="Nat. Commun.">
        <title>Thousands of microbial genomes shed light on interconnected biogeochemical processes in an aquifer system.</title>
        <authorList>
            <person name="Anantharaman K."/>
            <person name="Brown C.T."/>
            <person name="Hug L.A."/>
            <person name="Sharon I."/>
            <person name="Castelle C.J."/>
            <person name="Probst A.J."/>
            <person name="Thomas B.C."/>
            <person name="Singh A."/>
            <person name="Wilkins M.J."/>
            <person name="Karaoz U."/>
            <person name="Brodie E.L."/>
            <person name="Williams K.H."/>
            <person name="Hubbard S.S."/>
            <person name="Banfield J.F."/>
        </authorList>
    </citation>
    <scope>NUCLEOTIDE SEQUENCE [LARGE SCALE GENOMIC DNA]</scope>
</reference>
<feature type="coiled-coil region" evidence="1">
    <location>
        <begin position="45"/>
        <end position="72"/>
    </location>
</feature>
<evidence type="ECO:0000256" key="1">
    <source>
        <dbReference type="SAM" id="Coils"/>
    </source>
</evidence>
<accession>A0A1G2CWE6</accession>
<gene>
    <name evidence="3" type="ORF">A2845_01950</name>
</gene>
<organism evidence="3 4">
    <name type="scientific">Candidatus Lloydbacteria bacterium RIFCSPHIGHO2_01_FULL_49_22</name>
    <dbReference type="NCBI Taxonomy" id="1798658"/>
    <lineage>
        <taxon>Bacteria</taxon>
        <taxon>Candidatus Lloydiibacteriota</taxon>
    </lineage>
</organism>
<proteinExistence type="predicted"/>
<feature type="transmembrane region" description="Helical" evidence="2">
    <location>
        <begin position="16"/>
        <end position="43"/>
    </location>
</feature>
<protein>
    <submittedName>
        <fullName evidence="3">Uncharacterized protein</fullName>
    </submittedName>
</protein>